<keyword evidence="11" id="KW-1185">Reference proteome</keyword>
<dbReference type="InterPro" id="IPR006157">
    <property type="entry name" value="FolB_dom"/>
</dbReference>
<evidence type="ECO:0000256" key="8">
    <source>
        <dbReference type="RuleBase" id="RU362079"/>
    </source>
</evidence>
<comment type="catalytic activity">
    <reaction evidence="2 8">
        <text>7,8-dihydroneopterin = 6-hydroxymethyl-7,8-dihydropterin + glycolaldehyde</text>
        <dbReference type="Rhea" id="RHEA:10540"/>
        <dbReference type="ChEBI" id="CHEBI:17001"/>
        <dbReference type="ChEBI" id="CHEBI:17071"/>
        <dbReference type="ChEBI" id="CHEBI:44841"/>
        <dbReference type="EC" id="4.1.2.25"/>
    </reaction>
</comment>
<dbReference type="KEGG" id="sniv:SFSGTM_25730"/>
<dbReference type="GO" id="GO:0016853">
    <property type="term" value="F:isomerase activity"/>
    <property type="evidence" value="ECO:0007669"/>
    <property type="project" value="UniProtKB-KW"/>
</dbReference>
<dbReference type="PANTHER" id="PTHR42844:SF1">
    <property type="entry name" value="DIHYDRONEOPTERIN ALDOLASE 1-RELATED"/>
    <property type="match status" value="1"/>
</dbReference>
<evidence type="ECO:0000256" key="5">
    <source>
        <dbReference type="ARBA" id="ARBA00022909"/>
    </source>
</evidence>
<dbReference type="NCBIfam" id="TIGR00525">
    <property type="entry name" value="folB"/>
    <property type="match status" value="1"/>
</dbReference>
<evidence type="ECO:0000256" key="4">
    <source>
        <dbReference type="ARBA" id="ARBA00005708"/>
    </source>
</evidence>
<comment type="pathway">
    <text evidence="3 8">Cofactor biosynthesis; tetrahydrofolate biosynthesis; 2-amino-4-hydroxy-6-hydroxymethyl-7,8-dihydropteridine diphosphate from 7,8-dihydroneopterin triphosphate: step 3/4.</text>
</comment>
<name>A0A809RK57_9PROT</name>
<evidence type="ECO:0000256" key="7">
    <source>
        <dbReference type="ARBA" id="ARBA00023239"/>
    </source>
</evidence>
<keyword evidence="5 8" id="KW-0289">Folate biosynthesis</keyword>
<dbReference type="GO" id="GO:0004150">
    <property type="term" value="F:dihydroneopterin aldolase activity"/>
    <property type="evidence" value="ECO:0007669"/>
    <property type="project" value="UniProtKB-UniRule"/>
</dbReference>
<dbReference type="SMART" id="SM00905">
    <property type="entry name" value="FolB"/>
    <property type="match status" value="1"/>
</dbReference>
<dbReference type="CDD" id="cd00534">
    <property type="entry name" value="DHNA_DHNTPE"/>
    <property type="match status" value="1"/>
</dbReference>
<keyword evidence="6" id="KW-0413">Isomerase</keyword>
<evidence type="ECO:0000313" key="11">
    <source>
        <dbReference type="Proteomes" id="UP000463939"/>
    </source>
</evidence>
<accession>A0A809RK57</accession>
<gene>
    <name evidence="10" type="primary">folB</name>
    <name evidence="10" type="ORF">SFSGTM_25730</name>
</gene>
<organism evidence="10 11">
    <name type="scientific">Sulfuriferula nivalis</name>
    <dbReference type="NCBI Taxonomy" id="2675298"/>
    <lineage>
        <taxon>Bacteria</taxon>
        <taxon>Pseudomonadati</taxon>
        <taxon>Pseudomonadota</taxon>
        <taxon>Betaproteobacteria</taxon>
        <taxon>Nitrosomonadales</taxon>
        <taxon>Sulfuricellaceae</taxon>
        <taxon>Sulfuriferula</taxon>
    </lineage>
</organism>
<dbReference type="EC" id="4.1.2.25" evidence="8"/>
<protein>
    <recommendedName>
        <fullName evidence="8">7,8-dihydroneopterin aldolase</fullName>
        <ecNumber evidence="8">4.1.2.25</ecNumber>
    </recommendedName>
</protein>
<dbReference type="GO" id="GO:0005737">
    <property type="term" value="C:cytoplasm"/>
    <property type="evidence" value="ECO:0007669"/>
    <property type="project" value="TreeGrafter"/>
</dbReference>
<feature type="domain" description="Dihydroneopterin aldolase/epimerase" evidence="9">
    <location>
        <begin position="4"/>
        <end position="114"/>
    </location>
</feature>
<comment type="catalytic activity">
    <reaction evidence="1">
        <text>7,8-dihydroneopterin = 7,8-dihydromonapterin</text>
        <dbReference type="Rhea" id="RHEA:45328"/>
        <dbReference type="ChEBI" id="CHEBI:17001"/>
        <dbReference type="ChEBI" id="CHEBI:71175"/>
        <dbReference type="EC" id="5.1.99.8"/>
    </reaction>
</comment>
<dbReference type="RefSeq" id="WP_162085582.1">
    <property type="nucleotide sequence ID" value="NZ_AP021881.1"/>
</dbReference>
<dbReference type="GO" id="GO:0046656">
    <property type="term" value="P:folic acid biosynthetic process"/>
    <property type="evidence" value="ECO:0007669"/>
    <property type="project" value="UniProtKB-UniRule"/>
</dbReference>
<dbReference type="InterPro" id="IPR006156">
    <property type="entry name" value="Dihydroneopterin_aldolase"/>
</dbReference>
<dbReference type="FunFam" id="3.30.1130.10:FF:000002">
    <property type="entry name" value="7,8-dihydroneopterin aldolase"/>
    <property type="match status" value="1"/>
</dbReference>
<dbReference type="AlphaFoldDB" id="A0A809RK57"/>
<comment type="similarity">
    <text evidence="4 8">Belongs to the DHNA family.</text>
</comment>
<reference evidence="11" key="1">
    <citation type="submission" date="2019-11" db="EMBL/GenBank/DDBJ databases">
        <title>Isolation and characterization of a novel species in the genus Sulfuriferula.</title>
        <authorList>
            <person name="Mochizuki J."/>
            <person name="Kojima H."/>
            <person name="Fukui M."/>
        </authorList>
    </citation>
    <scope>NUCLEOTIDE SEQUENCE [LARGE SCALE GENOMIC DNA]</scope>
    <source>
        <strain evidence="11">SGTM</strain>
    </source>
</reference>
<evidence type="ECO:0000256" key="3">
    <source>
        <dbReference type="ARBA" id="ARBA00005013"/>
    </source>
</evidence>
<dbReference type="Pfam" id="PF02152">
    <property type="entry name" value="FolB"/>
    <property type="match status" value="1"/>
</dbReference>
<dbReference type="Proteomes" id="UP000463939">
    <property type="component" value="Chromosome"/>
</dbReference>
<dbReference type="EMBL" id="AP021881">
    <property type="protein sequence ID" value="BBP01865.1"/>
    <property type="molecule type" value="Genomic_DNA"/>
</dbReference>
<dbReference type="GO" id="GO:0046654">
    <property type="term" value="P:tetrahydrofolate biosynthetic process"/>
    <property type="evidence" value="ECO:0007669"/>
    <property type="project" value="UniProtKB-UniRule"/>
</dbReference>
<proteinExistence type="inferred from homology"/>
<dbReference type="PANTHER" id="PTHR42844">
    <property type="entry name" value="DIHYDRONEOPTERIN ALDOLASE 1-RELATED"/>
    <property type="match status" value="1"/>
</dbReference>
<evidence type="ECO:0000259" key="9">
    <source>
        <dbReference type="SMART" id="SM00905"/>
    </source>
</evidence>
<dbReference type="InterPro" id="IPR043133">
    <property type="entry name" value="GTP-CH-I_C/QueF"/>
</dbReference>
<sequence length="118" mass="13496">MDKLFLRDFRLQMIIGIYEWERKLPQTVQLDLEIGLANNHAYLTDNVADSINYAEVAQRIKDTVLQKEFQLVETLAEHIAQLILTEFKSPWTKVCVTKIAVVPGIQQLGICIERGNPA</sequence>
<evidence type="ECO:0000256" key="2">
    <source>
        <dbReference type="ARBA" id="ARBA00001353"/>
    </source>
</evidence>
<evidence type="ECO:0000256" key="6">
    <source>
        <dbReference type="ARBA" id="ARBA00023235"/>
    </source>
</evidence>
<dbReference type="Gene3D" id="3.30.1130.10">
    <property type="match status" value="1"/>
</dbReference>
<dbReference type="SUPFAM" id="SSF55620">
    <property type="entry name" value="Tetrahydrobiopterin biosynthesis enzymes-like"/>
    <property type="match status" value="1"/>
</dbReference>
<dbReference type="UniPathway" id="UPA00077">
    <property type="reaction ID" value="UER00154"/>
</dbReference>
<evidence type="ECO:0000313" key="10">
    <source>
        <dbReference type="EMBL" id="BBP01865.1"/>
    </source>
</evidence>
<evidence type="ECO:0000256" key="1">
    <source>
        <dbReference type="ARBA" id="ARBA00000693"/>
    </source>
</evidence>
<keyword evidence="7 8" id="KW-0456">Lyase</keyword>
<comment type="function">
    <text evidence="8">Catalyzes the conversion of 7,8-dihydroneopterin to 6-hydroxymethyl-7,8-dihydropterin.</text>
</comment>
<dbReference type="NCBIfam" id="TIGR00526">
    <property type="entry name" value="folB_dom"/>
    <property type="match status" value="1"/>
</dbReference>